<feature type="region of interest" description="Disordered" evidence="5">
    <location>
        <begin position="390"/>
        <end position="423"/>
    </location>
</feature>
<comment type="caution">
    <text evidence="6">The sequence shown here is derived from an EMBL/GenBank/DDBJ whole genome shotgun (WGS) entry which is preliminary data.</text>
</comment>
<sequence length="423" mass="49352">MNKPYNFFEYWMKDLKEQNKTPMQAYQEFMQNMLKSSQPKEEAGSQEFFQEMMKTQMEMGKMWFQGVQTMLENFAPQKKEASMFDSWSKMYSAWNSQFGKPFTGQASRNDAAETFKNIMTFSQNYMQLYQLFQPILEQLNMGKKPKKNAFQEFWESISLEKYNEIASQVFGGLTPEQSENFLQQIASFSQKLLDDLNKQTGGTLTKAIESVPDLMHNLQATQYQAFGKLQKSINPFLKMIPDSKEKQLLELNIQLQDDYAFYYIKSNEMQSLVQKTAQKALEQTLKELIEKVKNQPEHIITFEEATNLWMDIAEPMMIELYRSEPFGKLQAEALATSTAIKNRFEKQMELLLEPLPIAPRSEIDELNAIIHELRRKVRALENELSRQQLNQALQSKEAKPTPKNEEAIAENQSKSRGRPKKTQ</sequence>
<evidence type="ECO:0000313" key="6">
    <source>
        <dbReference type="EMBL" id="PKQ68948.1"/>
    </source>
</evidence>
<protein>
    <recommendedName>
        <fullName evidence="2">Poly(3-hydroxyalkanoate) polymerase subunit PhaE</fullName>
    </recommendedName>
</protein>
<dbReference type="EMBL" id="NKXO01000021">
    <property type="protein sequence ID" value="PKQ68948.1"/>
    <property type="molecule type" value="Genomic_DNA"/>
</dbReference>
<evidence type="ECO:0000256" key="3">
    <source>
        <dbReference type="ARBA" id="ARBA00022752"/>
    </source>
</evidence>
<gene>
    <name evidence="6" type="ORF">Rain11_1481</name>
</gene>
<name>A0A2N3IFA2_9BACT</name>
<comment type="pathway">
    <text evidence="1">Biopolymer metabolism; poly-(R)-3-hydroxybutanoate biosynthesis.</text>
</comment>
<proteinExistence type="predicted"/>
<keyword evidence="4" id="KW-0175">Coiled coil</keyword>
<reference evidence="6 7" key="1">
    <citation type="submission" date="2017-06" db="EMBL/GenBank/DDBJ databases">
        <title>Raineya orbicola gen. nov., sp. nov. a slightly thermophilic bacterium of the phylum Bacteroidetes and the description of Raineyaceae fam. nov.</title>
        <authorList>
            <person name="Albuquerque L."/>
            <person name="Polonia A.R.M."/>
            <person name="Barroso C."/>
            <person name="Froufe H.J.C."/>
            <person name="Lage O."/>
            <person name="Lobo-Da-Cunha A."/>
            <person name="Egas C."/>
            <person name="Da Costa M.S."/>
        </authorList>
    </citation>
    <scope>NUCLEOTIDE SEQUENCE [LARGE SCALE GENOMIC DNA]</scope>
    <source>
        <strain evidence="6 7">SPSPC-11</strain>
    </source>
</reference>
<feature type="compositionally biased region" description="Basic and acidic residues" evidence="5">
    <location>
        <begin position="396"/>
        <end position="406"/>
    </location>
</feature>
<dbReference type="Pfam" id="PF09712">
    <property type="entry name" value="PHA_synth_III_E"/>
    <property type="match status" value="1"/>
</dbReference>
<evidence type="ECO:0000256" key="1">
    <source>
        <dbReference type="ARBA" id="ARBA00004683"/>
    </source>
</evidence>
<dbReference type="UniPathway" id="UPA00917"/>
<evidence type="ECO:0000256" key="4">
    <source>
        <dbReference type="SAM" id="Coils"/>
    </source>
</evidence>
<accession>A0A2N3IFA2</accession>
<evidence type="ECO:0000313" key="7">
    <source>
        <dbReference type="Proteomes" id="UP000233387"/>
    </source>
</evidence>
<dbReference type="RefSeq" id="WP_101358746.1">
    <property type="nucleotide sequence ID" value="NZ_NKXO01000021.1"/>
</dbReference>
<evidence type="ECO:0000256" key="5">
    <source>
        <dbReference type="SAM" id="MobiDB-lite"/>
    </source>
</evidence>
<dbReference type="GO" id="GO:0042619">
    <property type="term" value="P:poly-hydroxybutyrate biosynthetic process"/>
    <property type="evidence" value="ECO:0007669"/>
    <property type="project" value="UniProtKB-KW"/>
</dbReference>
<keyword evidence="3" id="KW-0583">PHB biosynthesis</keyword>
<keyword evidence="7" id="KW-1185">Reference proteome</keyword>
<dbReference type="InterPro" id="IPR010123">
    <property type="entry name" value="PHA_synth_III_E"/>
</dbReference>
<feature type="coiled-coil region" evidence="4">
    <location>
        <begin position="363"/>
        <end position="390"/>
    </location>
</feature>
<dbReference type="Proteomes" id="UP000233387">
    <property type="component" value="Unassembled WGS sequence"/>
</dbReference>
<organism evidence="6 7">
    <name type="scientific">Raineya orbicola</name>
    <dbReference type="NCBI Taxonomy" id="2016530"/>
    <lineage>
        <taxon>Bacteria</taxon>
        <taxon>Pseudomonadati</taxon>
        <taxon>Bacteroidota</taxon>
        <taxon>Cytophagia</taxon>
        <taxon>Cytophagales</taxon>
        <taxon>Raineyaceae</taxon>
        <taxon>Raineya</taxon>
    </lineage>
</organism>
<evidence type="ECO:0000256" key="2">
    <source>
        <dbReference type="ARBA" id="ARBA00019066"/>
    </source>
</evidence>
<dbReference type="OrthoDB" id="978367at2"/>
<dbReference type="AlphaFoldDB" id="A0A2N3IFA2"/>